<sequence>MGNRKASMPTDVLSGTGHRRGGSVRTGVGRGVDGPRELEPAGMATGQWKPEVQQGKPKAGNLKPATVRGETKVEQGKLEPARGK</sequence>
<protein>
    <submittedName>
        <fullName evidence="2">Uncharacterized protein</fullName>
    </submittedName>
</protein>
<feature type="compositionally biased region" description="Basic and acidic residues" evidence="1">
    <location>
        <begin position="69"/>
        <end position="84"/>
    </location>
</feature>
<proteinExistence type="predicted"/>
<evidence type="ECO:0000313" key="2">
    <source>
        <dbReference type="EMBL" id="TNN55831.1"/>
    </source>
</evidence>
<accession>A0A4Z2GR97</accession>
<organism evidence="2 3">
    <name type="scientific">Liparis tanakae</name>
    <name type="common">Tanaka's snailfish</name>
    <dbReference type="NCBI Taxonomy" id="230148"/>
    <lineage>
        <taxon>Eukaryota</taxon>
        <taxon>Metazoa</taxon>
        <taxon>Chordata</taxon>
        <taxon>Craniata</taxon>
        <taxon>Vertebrata</taxon>
        <taxon>Euteleostomi</taxon>
        <taxon>Actinopterygii</taxon>
        <taxon>Neopterygii</taxon>
        <taxon>Teleostei</taxon>
        <taxon>Neoteleostei</taxon>
        <taxon>Acanthomorphata</taxon>
        <taxon>Eupercaria</taxon>
        <taxon>Perciformes</taxon>
        <taxon>Cottioidei</taxon>
        <taxon>Cottales</taxon>
        <taxon>Liparidae</taxon>
        <taxon>Liparis</taxon>
    </lineage>
</organism>
<dbReference type="Proteomes" id="UP000314294">
    <property type="component" value="Unassembled WGS sequence"/>
</dbReference>
<comment type="caution">
    <text evidence="2">The sequence shown here is derived from an EMBL/GenBank/DDBJ whole genome shotgun (WGS) entry which is preliminary data.</text>
</comment>
<reference evidence="2 3" key="1">
    <citation type="submission" date="2019-03" db="EMBL/GenBank/DDBJ databases">
        <title>First draft genome of Liparis tanakae, snailfish: a comprehensive survey of snailfish specific genes.</title>
        <authorList>
            <person name="Kim W."/>
            <person name="Song I."/>
            <person name="Jeong J.-H."/>
            <person name="Kim D."/>
            <person name="Kim S."/>
            <person name="Ryu S."/>
            <person name="Song J.Y."/>
            <person name="Lee S.K."/>
        </authorList>
    </citation>
    <scope>NUCLEOTIDE SEQUENCE [LARGE SCALE GENOMIC DNA]</scope>
    <source>
        <tissue evidence="2">Muscle</tissue>
    </source>
</reference>
<evidence type="ECO:0000256" key="1">
    <source>
        <dbReference type="SAM" id="MobiDB-lite"/>
    </source>
</evidence>
<dbReference type="EMBL" id="SRLO01000445">
    <property type="protein sequence ID" value="TNN55831.1"/>
    <property type="molecule type" value="Genomic_DNA"/>
</dbReference>
<feature type="region of interest" description="Disordered" evidence="1">
    <location>
        <begin position="1"/>
        <end position="84"/>
    </location>
</feature>
<gene>
    <name evidence="2" type="ORF">EYF80_034003</name>
</gene>
<name>A0A4Z2GR97_9TELE</name>
<evidence type="ECO:0000313" key="3">
    <source>
        <dbReference type="Proteomes" id="UP000314294"/>
    </source>
</evidence>
<keyword evidence="3" id="KW-1185">Reference proteome</keyword>
<dbReference type="AlphaFoldDB" id="A0A4Z2GR97"/>